<organism evidence="9 10">
    <name type="scientific">Streptomyces smyrnaeus</name>
    <dbReference type="NCBI Taxonomy" id="1387713"/>
    <lineage>
        <taxon>Bacteria</taxon>
        <taxon>Bacillati</taxon>
        <taxon>Actinomycetota</taxon>
        <taxon>Actinomycetes</taxon>
        <taxon>Kitasatosporales</taxon>
        <taxon>Streptomycetaceae</taxon>
        <taxon>Streptomyces</taxon>
    </lineage>
</organism>
<dbReference type="Proteomes" id="UP000721954">
    <property type="component" value="Unassembled WGS sequence"/>
</dbReference>
<reference evidence="9 10" key="1">
    <citation type="submission" date="2021-02" db="EMBL/GenBank/DDBJ databases">
        <title>Streptomyces spirodelae sp. nov., isolated from duckweed.</title>
        <authorList>
            <person name="Saimee Y."/>
            <person name="Duangmal K."/>
        </authorList>
    </citation>
    <scope>NUCLEOTIDE SEQUENCE [LARGE SCALE GENOMIC DNA]</scope>
    <source>
        <strain evidence="9 10">DSM 42105</strain>
    </source>
</reference>
<keyword evidence="2" id="KW-0678">Repressor</keyword>
<dbReference type="InterPro" id="IPR050313">
    <property type="entry name" value="Carb_Metab_HTH_regulators"/>
</dbReference>
<comment type="function">
    <text evidence="6">Repressor of the lactose catabolism operon. Galactose-6-phosphate is the inducer.</text>
</comment>
<dbReference type="InterPro" id="IPR018356">
    <property type="entry name" value="Tscrpt_reg_HTH_DeoR_CS"/>
</dbReference>
<dbReference type="PROSITE" id="PS00894">
    <property type="entry name" value="HTH_DEOR_1"/>
    <property type="match status" value="1"/>
</dbReference>
<dbReference type="Pfam" id="PF08220">
    <property type="entry name" value="HTH_DeoR"/>
    <property type="match status" value="1"/>
</dbReference>
<keyword evidence="5" id="KW-0804">Transcription</keyword>
<dbReference type="InterPro" id="IPR036388">
    <property type="entry name" value="WH-like_DNA-bd_sf"/>
</dbReference>
<protein>
    <recommendedName>
        <fullName evidence="1">Lactose phosphotransferase system repressor</fullName>
    </recommendedName>
</protein>
<comment type="caution">
    <text evidence="9">The sequence shown here is derived from an EMBL/GenBank/DDBJ whole genome shotgun (WGS) entry which is preliminary data.</text>
</comment>
<sequence>MTTGPGAGRPGRPGPPSAASGRRRGRSTTLPTKPRLSQAAVEQRRQDVLKHVAEHGETRIDDLAARFDVSLMTMHRDLDDLAARHLLQKVRGRAVAFPALTMETATRFREGTNLAVKTALCAAAATRITPGSTLLIDDSTTLFPLAGMLADIDQLTVVTNSVGLAQRVGSVPGVAVTLLGGHYHSEFNSCTGPDVTRALARLHADLALTSATAVREGRLFHPLREYAEVKEAMLDSASTALLLADHSKFGKTATHAYGTAALYQQVVTDTGTPAEEVAALRSLGAAVETVEPDDAGDIAR</sequence>
<dbReference type="InterPro" id="IPR001034">
    <property type="entry name" value="DeoR_HTH"/>
</dbReference>
<feature type="compositionally biased region" description="Gly residues" evidence="7">
    <location>
        <begin position="1"/>
        <end position="11"/>
    </location>
</feature>
<keyword evidence="3" id="KW-0805">Transcription regulation</keyword>
<dbReference type="SUPFAM" id="SSF100950">
    <property type="entry name" value="NagB/RpiA/CoA transferase-like"/>
    <property type="match status" value="1"/>
</dbReference>
<dbReference type="PANTHER" id="PTHR30363:SF4">
    <property type="entry name" value="GLYCEROL-3-PHOSPHATE REGULON REPRESSOR"/>
    <property type="match status" value="1"/>
</dbReference>
<feature type="domain" description="HTH deoR-type" evidence="8">
    <location>
        <begin position="41"/>
        <end position="96"/>
    </location>
</feature>
<dbReference type="SMART" id="SM00420">
    <property type="entry name" value="HTH_DEOR"/>
    <property type="match status" value="1"/>
</dbReference>
<evidence type="ECO:0000256" key="5">
    <source>
        <dbReference type="ARBA" id="ARBA00023163"/>
    </source>
</evidence>
<evidence type="ECO:0000256" key="2">
    <source>
        <dbReference type="ARBA" id="ARBA00022491"/>
    </source>
</evidence>
<dbReference type="Gene3D" id="1.10.10.10">
    <property type="entry name" value="Winged helix-like DNA-binding domain superfamily/Winged helix DNA-binding domain"/>
    <property type="match status" value="1"/>
</dbReference>
<accession>A0ABS3XVT9</accession>
<dbReference type="SMART" id="SM01134">
    <property type="entry name" value="DeoRC"/>
    <property type="match status" value="1"/>
</dbReference>
<evidence type="ECO:0000313" key="10">
    <source>
        <dbReference type="Proteomes" id="UP000721954"/>
    </source>
</evidence>
<dbReference type="SUPFAM" id="SSF46785">
    <property type="entry name" value="Winged helix' DNA-binding domain"/>
    <property type="match status" value="1"/>
</dbReference>
<dbReference type="InterPro" id="IPR037171">
    <property type="entry name" value="NagB/RpiA_transferase-like"/>
</dbReference>
<name>A0ABS3XVT9_9ACTN</name>
<dbReference type="PANTHER" id="PTHR30363">
    <property type="entry name" value="HTH-TYPE TRANSCRIPTIONAL REGULATOR SRLR-RELATED"/>
    <property type="match status" value="1"/>
</dbReference>
<evidence type="ECO:0000256" key="4">
    <source>
        <dbReference type="ARBA" id="ARBA00023125"/>
    </source>
</evidence>
<evidence type="ECO:0000256" key="6">
    <source>
        <dbReference type="ARBA" id="ARBA00024937"/>
    </source>
</evidence>
<dbReference type="PROSITE" id="PS51000">
    <property type="entry name" value="HTH_DEOR_2"/>
    <property type="match status" value="1"/>
</dbReference>
<evidence type="ECO:0000256" key="1">
    <source>
        <dbReference type="ARBA" id="ARBA00021390"/>
    </source>
</evidence>
<evidence type="ECO:0000313" key="9">
    <source>
        <dbReference type="EMBL" id="MBO8199435.1"/>
    </source>
</evidence>
<keyword evidence="4" id="KW-0238">DNA-binding</keyword>
<dbReference type="InterPro" id="IPR014036">
    <property type="entry name" value="DeoR-like_C"/>
</dbReference>
<proteinExistence type="predicted"/>
<evidence type="ECO:0000259" key="8">
    <source>
        <dbReference type="PROSITE" id="PS51000"/>
    </source>
</evidence>
<dbReference type="Pfam" id="PF00455">
    <property type="entry name" value="DeoRC"/>
    <property type="match status" value="1"/>
</dbReference>
<feature type="region of interest" description="Disordered" evidence="7">
    <location>
        <begin position="1"/>
        <end position="41"/>
    </location>
</feature>
<dbReference type="EMBL" id="JAFFZM010000007">
    <property type="protein sequence ID" value="MBO8199435.1"/>
    <property type="molecule type" value="Genomic_DNA"/>
</dbReference>
<keyword evidence="10" id="KW-1185">Reference proteome</keyword>
<evidence type="ECO:0000256" key="3">
    <source>
        <dbReference type="ARBA" id="ARBA00023015"/>
    </source>
</evidence>
<gene>
    <name evidence="9" type="ORF">JW613_14175</name>
</gene>
<evidence type="ECO:0000256" key="7">
    <source>
        <dbReference type="SAM" id="MobiDB-lite"/>
    </source>
</evidence>
<dbReference type="InterPro" id="IPR036390">
    <property type="entry name" value="WH_DNA-bd_sf"/>
</dbReference>